<dbReference type="KEGG" id="parq:DSM112329_02953"/>
<dbReference type="InterPro" id="IPR012340">
    <property type="entry name" value="NA-bd_OB-fold"/>
</dbReference>
<dbReference type="CDD" id="cd04496">
    <property type="entry name" value="SSB_OBF"/>
    <property type="match status" value="1"/>
</dbReference>
<dbReference type="PANTHER" id="PTHR10302:SF27">
    <property type="entry name" value="SINGLE-STRANDED DNA-BINDING PROTEIN"/>
    <property type="match status" value="1"/>
</dbReference>
<dbReference type="EMBL" id="CP114014">
    <property type="protein sequence ID" value="XAY06091.1"/>
    <property type="molecule type" value="Genomic_DNA"/>
</dbReference>
<gene>
    <name evidence="4" type="primary">ssbB</name>
    <name evidence="4" type="ORF">DSM112329_02953</name>
</gene>
<organism evidence="4">
    <name type="scientific">Paraconexibacter sp. AEG42_29</name>
    <dbReference type="NCBI Taxonomy" id="2997339"/>
    <lineage>
        <taxon>Bacteria</taxon>
        <taxon>Bacillati</taxon>
        <taxon>Actinomycetota</taxon>
        <taxon>Thermoleophilia</taxon>
        <taxon>Solirubrobacterales</taxon>
        <taxon>Paraconexibacteraceae</taxon>
        <taxon>Paraconexibacter</taxon>
    </lineage>
</organism>
<dbReference type="RefSeq" id="WP_354697329.1">
    <property type="nucleotide sequence ID" value="NZ_CP114014.1"/>
</dbReference>
<dbReference type="GO" id="GO:0003697">
    <property type="term" value="F:single-stranded DNA binding"/>
    <property type="evidence" value="ECO:0007669"/>
    <property type="project" value="InterPro"/>
</dbReference>
<accession>A0AAU7AWJ6</accession>
<proteinExistence type="predicted"/>
<dbReference type="PANTHER" id="PTHR10302">
    <property type="entry name" value="SINGLE-STRANDED DNA-BINDING PROTEIN"/>
    <property type="match status" value="1"/>
</dbReference>
<evidence type="ECO:0000256" key="1">
    <source>
        <dbReference type="ARBA" id="ARBA00023125"/>
    </source>
</evidence>
<evidence type="ECO:0000313" key="4">
    <source>
        <dbReference type="EMBL" id="XAY06091.1"/>
    </source>
</evidence>
<feature type="region of interest" description="Disordered" evidence="3">
    <location>
        <begin position="105"/>
        <end position="126"/>
    </location>
</feature>
<dbReference type="Gene3D" id="2.40.50.140">
    <property type="entry name" value="Nucleic acid-binding proteins"/>
    <property type="match status" value="1"/>
</dbReference>
<protein>
    <recommendedName>
        <fullName evidence="2">Single-stranded DNA-binding protein</fullName>
    </recommendedName>
</protein>
<reference evidence="4" key="1">
    <citation type="submission" date="2022-12" db="EMBL/GenBank/DDBJ databases">
        <title>Paraconexibacter alkalitolerans sp. nov. and Baekduia alba sp. nov., isolated from soil and emended description of the genera Paraconexibacter (Chun et al., 2020) and Baekduia (An et al., 2020).</title>
        <authorList>
            <person name="Vieira S."/>
            <person name="Huber K.J."/>
            <person name="Geppert A."/>
            <person name="Wolf J."/>
            <person name="Neumann-Schaal M."/>
            <person name="Muesken M."/>
            <person name="Overmann J."/>
        </authorList>
    </citation>
    <scope>NUCLEOTIDE SEQUENCE</scope>
    <source>
        <strain evidence="4">AEG42_29</strain>
    </source>
</reference>
<keyword evidence="1 2" id="KW-0238">DNA-binding</keyword>
<dbReference type="GO" id="GO:0009295">
    <property type="term" value="C:nucleoid"/>
    <property type="evidence" value="ECO:0007669"/>
    <property type="project" value="TreeGrafter"/>
</dbReference>
<dbReference type="Pfam" id="PF00436">
    <property type="entry name" value="SSB"/>
    <property type="match status" value="1"/>
</dbReference>
<dbReference type="PROSITE" id="PS50935">
    <property type="entry name" value="SSB"/>
    <property type="match status" value="1"/>
</dbReference>
<dbReference type="GO" id="GO:0006260">
    <property type="term" value="P:DNA replication"/>
    <property type="evidence" value="ECO:0007669"/>
    <property type="project" value="InterPro"/>
</dbReference>
<dbReference type="SUPFAM" id="SSF50249">
    <property type="entry name" value="Nucleic acid-binding proteins"/>
    <property type="match status" value="1"/>
</dbReference>
<dbReference type="InterPro" id="IPR011344">
    <property type="entry name" value="ssDNA-bd"/>
</dbReference>
<dbReference type="AlphaFoldDB" id="A0AAU7AWJ6"/>
<dbReference type="PIRSF" id="PIRSF002070">
    <property type="entry name" value="SSB"/>
    <property type="match status" value="1"/>
</dbReference>
<evidence type="ECO:0000256" key="3">
    <source>
        <dbReference type="SAM" id="MobiDB-lite"/>
    </source>
</evidence>
<name>A0AAU7AWJ6_9ACTN</name>
<dbReference type="InterPro" id="IPR000424">
    <property type="entry name" value="Primosome_PriB/ssb"/>
</dbReference>
<evidence type="ECO:0000256" key="2">
    <source>
        <dbReference type="PIRNR" id="PIRNR002070"/>
    </source>
</evidence>
<sequence length="126" mass="13539">MSSPANHVQLIGRLTADPNLRTSPSDKAICEMRLAVDGLGGKDTVGYINVSCWNAAGEACARQLTKGWAVAVCGELRIVPWRTEQRSGTDVAIPFASVKFLTAPRTRTENPVSDPAPEQTAAEVRF</sequence>